<sequence>MDGSLSGPEGAEEGMSSSESGWTMYIVSPTEDEGEDGIAVEEEGSSGVSWARGKNKTIRRDNIKREEDSDDSMASDASSSGKSHHHHLHHQKKIIGSKKATEEEEERKWSFSKAKVKKKGRDKPPK</sequence>
<keyword evidence="4" id="KW-0932">Cytokinin signaling pathway</keyword>
<accession>A0AAN7JKW7</accession>
<dbReference type="PANTHER" id="PTHR33347:SF31">
    <property type="entry name" value="PROTEIN SOB FIVE-LIKE 1"/>
    <property type="match status" value="1"/>
</dbReference>
<keyword evidence="3" id="KW-0203">Cytokinin biosynthesis</keyword>
<comment type="caution">
    <text evidence="8">The sequence shown here is derived from an EMBL/GenBank/DDBJ whole genome shotgun (WGS) entry which is preliminary data.</text>
</comment>
<feature type="compositionally biased region" description="Basic residues" evidence="7">
    <location>
        <begin position="82"/>
        <end position="96"/>
    </location>
</feature>
<evidence type="ECO:0000256" key="2">
    <source>
        <dbReference type="ARBA" id="ARBA00022490"/>
    </source>
</evidence>
<evidence type="ECO:0000256" key="1">
    <source>
        <dbReference type="ARBA" id="ARBA00004496"/>
    </source>
</evidence>
<organism evidence="8 9">
    <name type="scientific">Trapa incisa</name>
    <dbReference type="NCBI Taxonomy" id="236973"/>
    <lineage>
        <taxon>Eukaryota</taxon>
        <taxon>Viridiplantae</taxon>
        <taxon>Streptophyta</taxon>
        <taxon>Embryophyta</taxon>
        <taxon>Tracheophyta</taxon>
        <taxon>Spermatophyta</taxon>
        <taxon>Magnoliopsida</taxon>
        <taxon>eudicotyledons</taxon>
        <taxon>Gunneridae</taxon>
        <taxon>Pentapetalae</taxon>
        <taxon>rosids</taxon>
        <taxon>malvids</taxon>
        <taxon>Myrtales</taxon>
        <taxon>Lythraceae</taxon>
        <taxon>Trapa</taxon>
    </lineage>
</organism>
<keyword evidence="9" id="KW-1185">Reference proteome</keyword>
<evidence type="ECO:0000256" key="6">
    <source>
        <dbReference type="ARBA" id="ARBA00024199"/>
    </source>
</evidence>
<gene>
    <name evidence="8" type="ORF">SAY87_014121</name>
</gene>
<feature type="compositionally biased region" description="Acidic residues" evidence="7">
    <location>
        <begin position="30"/>
        <end position="44"/>
    </location>
</feature>
<dbReference type="GO" id="GO:0009691">
    <property type="term" value="P:cytokinin biosynthetic process"/>
    <property type="evidence" value="ECO:0007669"/>
    <property type="project" value="UniProtKB-KW"/>
</dbReference>
<evidence type="ECO:0000313" key="9">
    <source>
        <dbReference type="Proteomes" id="UP001345219"/>
    </source>
</evidence>
<keyword evidence="5" id="KW-0539">Nucleus</keyword>
<feature type="compositionally biased region" description="Basic and acidic residues" evidence="7">
    <location>
        <begin position="58"/>
        <end position="67"/>
    </location>
</feature>
<dbReference type="InterPro" id="IPR044670">
    <property type="entry name" value="SOFL"/>
</dbReference>
<name>A0AAN7JKW7_9MYRT</name>
<dbReference type="Proteomes" id="UP001345219">
    <property type="component" value="Chromosome 12"/>
</dbReference>
<comment type="subcellular location">
    <subcellularLocation>
        <location evidence="1">Cytoplasm</location>
    </subcellularLocation>
</comment>
<proteinExistence type="inferred from homology"/>
<evidence type="ECO:0000256" key="5">
    <source>
        <dbReference type="ARBA" id="ARBA00023242"/>
    </source>
</evidence>
<comment type="similarity">
    <text evidence="6">Belongs to the SOFL plant protein family.</text>
</comment>
<keyword evidence="2" id="KW-0963">Cytoplasm</keyword>
<protein>
    <submittedName>
        <fullName evidence="8">Uncharacterized protein</fullName>
    </submittedName>
</protein>
<evidence type="ECO:0000256" key="7">
    <source>
        <dbReference type="SAM" id="MobiDB-lite"/>
    </source>
</evidence>
<dbReference type="AlphaFoldDB" id="A0AAN7JKW7"/>
<dbReference type="EMBL" id="JAXIOK010000019">
    <property type="protein sequence ID" value="KAK4747535.1"/>
    <property type="molecule type" value="Genomic_DNA"/>
</dbReference>
<feature type="compositionally biased region" description="Low complexity" evidence="7">
    <location>
        <begin position="1"/>
        <end position="21"/>
    </location>
</feature>
<feature type="compositionally biased region" description="Basic residues" evidence="7">
    <location>
        <begin position="114"/>
        <end position="126"/>
    </location>
</feature>
<dbReference type="GO" id="GO:0009736">
    <property type="term" value="P:cytokinin-activated signaling pathway"/>
    <property type="evidence" value="ECO:0007669"/>
    <property type="project" value="UniProtKB-KW"/>
</dbReference>
<evidence type="ECO:0000256" key="3">
    <source>
        <dbReference type="ARBA" id="ARBA00022712"/>
    </source>
</evidence>
<feature type="region of interest" description="Disordered" evidence="7">
    <location>
        <begin position="1"/>
        <end position="126"/>
    </location>
</feature>
<dbReference type="PANTHER" id="PTHR33347">
    <property type="entry name" value="OSJNBA0091C07.3 PROTEIN"/>
    <property type="match status" value="1"/>
</dbReference>
<dbReference type="GO" id="GO:0005737">
    <property type="term" value="C:cytoplasm"/>
    <property type="evidence" value="ECO:0007669"/>
    <property type="project" value="UniProtKB-SubCell"/>
</dbReference>
<evidence type="ECO:0000256" key="4">
    <source>
        <dbReference type="ARBA" id="ARBA00022864"/>
    </source>
</evidence>
<reference evidence="8 9" key="1">
    <citation type="journal article" date="2023" name="Hortic Res">
        <title>Pangenome of water caltrop reveals structural variations and asymmetric subgenome divergence after allopolyploidization.</title>
        <authorList>
            <person name="Zhang X."/>
            <person name="Chen Y."/>
            <person name="Wang L."/>
            <person name="Yuan Y."/>
            <person name="Fang M."/>
            <person name="Shi L."/>
            <person name="Lu R."/>
            <person name="Comes H.P."/>
            <person name="Ma Y."/>
            <person name="Chen Y."/>
            <person name="Huang G."/>
            <person name="Zhou Y."/>
            <person name="Zheng Z."/>
            <person name="Qiu Y."/>
        </authorList>
    </citation>
    <scope>NUCLEOTIDE SEQUENCE [LARGE SCALE GENOMIC DNA]</scope>
    <source>
        <tissue evidence="8">Roots</tissue>
    </source>
</reference>
<evidence type="ECO:0000313" key="8">
    <source>
        <dbReference type="EMBL" id="KAK4747535.1"/>
    </source>
</evidence>